<evidence type="ECO:0000313" key="1">
    <source>
        <dbReference type="RefSeq" id="XP_028146508.1"/>
    </source>
</evidence>
<accession>A0A6P7GMU2</accession>
<protein>
    <submittedName>
        <fullName evidence="1">Uncharacterized protein LOC114340002</fullName>
    </submittedName>
</protein>
<proteinExistence type="predicted"/>
<organism evidence="1">
    <name type="scientific">Diabrotica virgifera virgifera</name>
    <name type="common">western corn rootworm</name>
    <dbReference type="NCBI Taxonomy" id="50390"/>
    <lineage>
        <taxon>Eukaryota</taxon>
        <taxon>Metazoa</taxon>
        <taxon>Ecdysozoa</taxon>
        <taxon>Arthropoda</taxon>
        <taxon>Hexapoda</taxon>
        <taxon>Insecta</taxon>
        <taxon>Pterygota</taxon>
        <taxon>Neoptera</taxon>
        <taxon>Endopterygota</taxon>
        <taxon>Coleoptera</taxon>
        <taxon>Polyphaga</taxon>
        <taxon>Cucujiformia</taxon>
        <taxon>Chrysomeloidea</taxon>
        <taxon>Chrysomelidae</taxon>
        <taxon>Galerucinae</taxon>
        <taxon>Diabroticina</taxon>
        <taxon>Diabroticites</taxon>
        <taxon>Diabrotica</taxon>
    </lineage>
</organism>
<dbReference type="RefSeq" id="XP_028146508.1">
    <property type="nucleotide sequence ID" value="XM_028290707.1"/>
</dbReference>
<gene>
    <name evidence="1" type="primary">LOC114340002</name>
</gene>
<dbReference type="InParanoid" id="A0A6P7GMU2"/>
<dbReference type="AlphaFoldDB" id="A0A6P7GMU2"/>
<sequence length="123" mass="14286">MAIKETSQSSPVFDKNKVRRERVKIRKEILSKDLDETNLLQALYFDGRIDKTYFIETSEDGKNHRRVHKEDHLSIIQEPGSKYVGHVKPLSGKAVDIANSIMQLCRINKLVCRNWFVLDVMDV</sequence>
<name>A0A6P7GMU2_DIAVI</name>
<reference evidence="1" key="1">
    <citation type="submission" date="2025-08" db="UniProtKB">
        <authorList>
            <consortium name="RefSeq"/>
        </authorList>
    </citation>
    <scope>IDENTIFICATION</scope>
    <source>
        <tissue evidence="1">Whole insect</tissue>
    </source>
</reference>